<dbReference type="AlphaFoldDB" id="A0A133U9C2"/>
<reference evidence="1 2" key="1">
    <citation type="journal article" date="2016" name="Sci. Rep.">
        <title>Metabolic traits of an uncultured archaeal lineage -MSBL1- from brine pools of the Red Sea.</title>
        <authorList>
            <person name="Mwirichia R."/>
            <person name="Alam I."/>
            <person name="Rashid M."/>
            <person name="Vinu M."/>
            <person name="Ba-Alawi W."/>
            <person name="Anthony Kamau A."/>
            <person name="Kamanda Ngugi D."/>
            <person name="Goker M."/>
            <person name="Klenk H.P."/>
            <person name="Bajic V."/>
            <person name="Stingl U."/>
        </authorList>
    </citation>
    <scope>NUCLEOTIDE SEQUENCE [LARGE SCALE GENOMIC DNA]</scope>
    <source>
        <strain evidence="1">SCGC-AAA259A05</strain>
    </source>
</reference>
<protein>
    <submittedName>
        <fullName evidence="1">Uncharacterized protein</fullName>
    </submittedName>
</protein>
<dbReference type="EMBL" id="LHXJ01000038">
    <property type="protein sequence ID" value="KXA90794.1"/>
    <property type="molecule type" value="Genomic_DNA"/>
</dbReference>
<evidence type="ECO:0000313" key="2">
    <source>
        <dbReference type="Proteomes" id="UP000070163"/>
    </source>
</evidence>
<gene>
    <name evidence="1" type="ORF">AKJ57_03685</name>
</gene>
<dbReference type="Proteomes" id="UP000070163">
    <property type="component" value="Unassembled WGS sequence"/>
</dbReference>
<sequence length="112" mass="13087">MQSGKTKKKLWVRKRDVAVIMLKNKAVPKRGYRYGPVTNREICRAYGYDGFRPPHSLQMRVCHRLREMRGCVPPKVEVVGDLGGKYKYQLTTSGESYARYIYENNMYNSSLF</sequence>
<organism evidence="1 2">
    <name type="scientific">candidate division MSBL1 archaeon SCGC-AAA259A05</name>
    <dbReference type="NCBI Taxonomy" id="1698259"/>
    <lineage>
        <taxon>Archaea</taxon>
        <taxon>Methanobacteriati</taxon>
        <taxon>Methanobacteriota</taxon>
        <taxon>candidate division MSBL1</taxon>
    </lineage>
</organism>
<comment type="caution">
    <text evidence="1">The sequence shown here is derived from an EMBL/GenBank/DDBJ whole genome shotgun (WGS) entry which is preliminary data.</text>
</comment>
<keyword evidence="2" id="KW-1185">Reference proteome</keyword>
<accession>A0A133U9C2</accession>
<name>A0A133U9C2_9EURY</name>
<proteinExistence type="predicted"/>
<evidence type="ECO:0000313" key="1">
    <source>
        <dbReference type="EMBL" id="KXA90794.1"/>
    </source>
</evidence>